<reference evidence="1 2" key="1">
    <citation type="submission" date="2019-04" db="EMBL/GenBank/DDBJ databases">
        <title>Cohnella sp. nov., isolated from soil.</title>
        <authorList>
            <person name="Kim W."/>
        </authorList>
    </citation>
    <scope>NUCLEOTIDE SEQUENCE [LARGE SCALE GENOMIC DNA]</scope>
    <source>
        <strain evidence="1 2">CAU 1483</strain>
    </source>
</reference>
<dbReference type="AlphaFoldDB" id="A0A4U0FGB6"/>
<protein>
    <submittedName>
        <fullName evidence="1">Uncharacterized protein</fullName>
    </submittedName>
</protein>
<evidence type="ECO:0000313" key="2">
    <source>
        <dbReference type="Proteomes" id="UP000309673"/>
    </source>
</evidence>
<evidence type="ECO:0000313" key="1">
    <source>
        <dbReference type="EMBL" id="TJY44046.1"/>
    </source>
</evidence>
<sequence>MAVWRLVGSTKECLLPMPHAAGRKVSVRLGYPSNGVCEWRWHEAAAQLSVSIPERYNARIFIIDHHDSQ</sequence>
<accession>A0A4U0FGB6</accession>
<proteinExistence type="predicted"/>
<name>A0A4U0FGB6_9BACL</name>
<dbReference type="EMBL" id="SUPK01000001">
    <property type="protein sequence ID" value="TJY44046.1"/>
    <property type="molecule type" value="Genomic_DNA"/>
</dbReference>
<keyword evidence="2" id="KW-1185">Reference proteome</keyword>
<dbReference type="Proteomes" id="UP000309673">
    <property type="component" value="Unassembled WGS sequence"/>
</dbReference>
<organism evidence="1 2">
    <name type="scientific">Cohnella pontilimi</name>
    <dbReference type="NCBI Taxonomy" id="2564100"/>
    <lineage>
        <taxon>Bacteria</taxon>
        <taxon>Bacillati</taxon>
        <taxon>Bacillota</taxon>
        <taxon>Bacilli</taxon>
        <taxon>Bacillales</taxon>
        <taxon>Paenibacillaceae</taxon>
        <taxon>Cohnella</taxon>
    </lineage>
</organism>
<gene>
    <name evidence="1" type="ORF">E5161_01215</name>
</gene>
<comment type="caution">
    <text evidence="1">The sequence shown here is derived from an EMBL/GenBank/DDBJ whole genome shotgun (WGS) entry which is preliminary data.</text>
</comment>
<dbReference type="RefSeq" id="WP_136775766.1">
    <property type="nucleotide sequence ID" value="NZ_SUPK01000001.1"/>
</dbReference>
<dbReference type="OrthoDB" id="9758822at2"/>